<name>A0A0L0DGA8_THETB</name>
<organism evidence="1 2">
    <name type="scientific">Thecamonas trahens ATCC 50062</name>
    <dbReference type="NCBI Taxonomy" id="461836"/>
    <lineage>
        <taxon>Eukaryota</taxon>
        <taxon>Apusozoa</taxon>
        <taxon>Apusomonadida</taxon>
        <taxon>Apusomonadidae</taxon>
        <taxon>Thecamonas</taxon>
    </lineage>
</organism>
<keyword evidence="2" id="KW-1185">Reference proteome</keyword>
<accession>A0A0L0DGA8</accession>
<dbReference type="RefSeq" id="XP_013756920.1">
    <property type="nucleotide sequence ID" value="XM_013901466.1"/>
</dbReference>
<dbReference type="OMA" id="FQAYCTL"/>
<dbReference type="AlphaFoldDB" id="A0A0L0DGA8"/>
<reference evidence="1 2" key="1">
    <citation type="submission" date="2010-05" db="EMBL/GenBank/DDBJ databases">
        <title>The Genome Sequence of Thecamonas trahens ATCC 50062.</title>
        <authorList>
            <consortium name="The Broad Institute Genome Sequencing Platform"/>
            <person name="Russ C."/>
            <person name="Cuomo C."/>
            <person name="Shea T."/>
            <person name="Young S.K."/>
            <person name="Zeng Q."/>
            <person name="Koehrsen M."/>
            <person name="Haas B."/>
            <person name="Borodovsky M."/>
            <person name="Guigo R."/>
            <person name="Alvarado L."/>
            <person name="Berlin A."/>
            <person name="Bochicchio J."/>
            <person name="Borenstein D."/>
            <person name="Chapman S."/>
            <person name="Chen Z."/>
            <person name="Freedman E."/>
            <person name="Gellesch M."/>
            <person name="Goldberg J."/>
            <person name="Griggs A."/>
            <person name="Gujja S."/>
            <person name="Heilman E."/>
            <person name="Heiman D."/>
            <person name="Hepburn T."/>
            <person name="Howarth C."/>
            <person name="Jen D."/>
            <person name="Larson L."/>
            <person name="Mehta T."/>
            <person name="Park D."/>
            <person name="Pearson M."/>
            <person name="Roberts A."/>
            <person name="Saif S."/>
            <person name="Shenoy N."/>
            <person name="Sisk P."/>
            <person name="Stolte C."/>
            <person name="Sykes S."/>
            <person name="Thomson T."/>
            <person name="Walk T."/>
            <person name="White J."/>
            <person name="Yandava C."/>
            <person name="Burger G."/>
            <person name="Gray M.W."/>
            <person name="Holland P.W.H."/>
            <person name="King N."/>
            <person name="Lang F.B.F."/>
            <person name="Roger A.J."/>
            <person name="Ruiz-Trillo I."/>
            <person name="Lander E."/>
            <person name="Nusbaum C."/>
        </authorList>
    </citation>
    <scope>NUCLEOTIDE SEQUENCE [LARGE SCALE GENOMIC DNA]</scope>
    <source>
        <strain evidence="1 2">ATCC 50062</strain>
    </source>
</reference>
<gene>
    <name evidence="1" type="ORF">AMSG_06866</name>
</gene>
<dbReference type="GeneID" id="25565936"/>
<dbReference type="EMBL" id="GL349461">
    <property type="protein sequence ID" value="KNC50378.1"/>
    <property type="molecule type" value="Genomic_DNA"/>
</dbReference>
<proteinExistence type="predicted"/>
<dbReference type="eggNOG" id="ENOG502S62M">
    <property type="taxonomic scope" value="Eukaryota"/>
</dbReference>
<dbReference type="Proteomes" id="UP000054408">
    <property type="component" value="Unassembled WGS sequence"/>
</dbReference>
<evidence type="ECO:0000313" key="2">
    <source>
        <dbReference type="Proteomes" id="UP000054408"/>
    </source>
</evidence>
<protein>
    <submittedName>
        <fullName evidence="1">Uncharacterized protein</fullName>
    </submittedName>
</protein>
<evidence type="ECO:0000313" key="1">
    <source>
        <dbReference type="EMBL" id="KNC50378.1"/>
    </source>
</evidence>
<sequence>MGNASVKAHLQEEFERVSDGKEIIHLREIIEIKPPGDVETLSLTHLGTLYVIDEAKKGYFELVDLIKFADLCAVKESEYLQNEFSTMMQSYCTLTLWEDVTTPQGQDGFVDWFISLFASDTDVAVDGGNGVVHIMPDGVLTLHGILNVEKGYGLPLDEFISLMRNAAGVETVLDEALLNAVPLPTLARFATCFIRGFASMMEGLGFDPSETYRRTPPSAS</sequence>